<keyword evidence="1" id="KW-1278">Translocase</keyword>
<dbReference type="Pfam" id="PF00499">
    <property type="entry name" value="Oxidored_q3"/>
    <property type="match status" value="1"/>
</dbReference>
<proteinExistence type="inferred from homology"/>
<comment type="subcellular location">
    <subcellularLocation>
        <location evidence="1">Mitochondrion membrane</location>
        <topology evidence="1">Multi-pass membrane protein</topology>
    </subcellularLocation>
</comment>
<name>A0A2H4R8F1_9EUKA</name>
<comment type="catalytic activity">
    <reaction evidence="1">
        <text>a ubiquinone + NADH + 5 H(+)(in) = a ubiquinol + NAD(+) + 4 H(+)(out)</text>
        <dbReference type="Rhea" id="RHEA:29091"/>
        <dbReference type="Rhea" id="RHEA-COMP:9565"/>
        <dbReference type="Rhea" id="RHEA-COMP:9566"/>
        <dbReference type="ChEBI" id="CHEBI:15378"/>
        <dbReference type="ChEBI" id="CHEBI:16389"/>
        <dbReference type="ChEBI" id="CHEBI:17976"/>
        <dbReference type="ChEBI" id="CHEBI:57540"/>
        <dbReference type="ChEBI" id="CHEBI:57945"/>
        <dbReference type="EC" id="7.1.1.2"/>
    </reaction>
</comment>
<protein>
    <recommendedName>
        <fullName evidence="1">NADH-ubiquinone oxidoreductase chain 6</fullName>
        <ecNumber evidence="1">7.1.1.2</ecNumber>
    </recommendedName>
</protein>
<dbReference type="InterPro" id="IPR001457">
    <property type="entry name" value="NADH_UbQ/plastoQ_OxRdtase_su6"/>
</dbReference>
<keyword evidence="1 2" id="KW-0496">Mitochondrion</keyword>
<dbReference type="GO" id="GO:0008137">
    <property type="term" value="F:NADH dehydrogenase (ubiquinone) activity"/>
    <property type="evidence" value="ECO:0007669"/>
    <property type="project" value="UniProtKB-UniRule"/>
</dbReference>
<dbReference type="NCBIfam" id="NF005164">
    <property type="entry name" value="PRK06638.1-4"/>
    <property type="match status" value="1"/>
</dbReference>
<dbReference type="RefSeq" id="YP_009446441.1">
    <property type="nucleotide sequence ID" value="NC_036491.1"/>
</dbReference>
<feature type="transmembrane region" description="Helical" evidence="1">
    <location>
        <begin position="163"/>
        <end position="187"/>
    </location>
</feature>
<dbReference type="AlphaFoldDB" id="A0A2H4R8F1"/>
<geneLocation type="mitochondrion" evidence="2"/>
<keyword evidence="1" id="KW-0472">Membrane</keyword>
<keyword evidence="1" id="KW-0679">Respiratory chain</keyword>
<dbReference type="EC" id="7.1.1.2" evidence="1"/>
<keyword evidence="1" id="KW-0520">NAD</keyword>
<dbReference type="PANTHER" id="PTHR33269">
    <property type="entry name" value="NADH-UBIQUINONE OXIDOREDUCTASE CHAIN 6"/>
    <property type="match status" value="1"/>
</dbReference>
<feature type="transmembrane region" description="Helical" evidence="1">
    <location>
        <begin position="55"/>
        <end position="79"/>
    </location>
</feature>
<comment type="similarity">
    <text evidence="1">Belongs to the complex I subunit 6 family.</text>
</comment>
<keyword evidence="1" id="KW-0812">Transmembrane</keyword>
<organism evidence="2">
    <name type="scientific">Ancoracysta twista</name>
    <dbReference type="NCBI Taxonomy" id="2044563"/>
    <lineage>
        <taxon>Eukaryota</taxon>
        <taxon>Provora</taxon>
        <taxon>Nebulidia</taxon>
        <taxon>Nebulidea</taxon>
        <taxon>Nebulidida</taxon>
        <taxon>Nebulidae</taxon>
    </lineage>
</organism>
<gene>
    <name evidence="2" type="primary">nad6</name>
</gene>
<dbReference type="InterPro" id="IPR042106">
    <property type="entry name" value="Nuo/plastoQ_OxRdtase_6_NuoJ"/>
</dbReference>
<keyword evidence="1" id="KW-1133">Transmembrane helix</keyword>
<dbReference type="GeneID" id="35199375"/>
<dbReference type="EMBL" id="MG202008">
    <property type="protein sequence ID" value="ATY40929.1"/>
    <property type="molecule type" value="Genomic_DNA"/>
</dbReference>
<dbReference type="PANTHER" id="PTHR33269:SF17">
    <property type="entry name" value="NADH-UBIQUINONE OXIDOREDUCTASE CHAIN 6"/>
    <property type="match status" value="1"/>
</dbReference>
<evidence type="ECO:0000256" key="1">
    <source>
        <dbReference type="RuleBase" id="RU004430"/>
    </source>
</evidence>
<feature type="transmembrane region" description="Helical" evidence="1">
    <location>
        <begin position="91"/>
        <end position="110"/>
    </location>
</feature>
<feature type="transmembrane region" description="Helical" evidence="1">
    <location>
        <begin position="32"/>
        <end position="49"/>
    </location>
</feature>
<keyword evidence="1" id="KW-0249">Electron transport</keyword>
<accession>A0A2H4R8F1</accession>
<keyword evidence="1" id="KW-0813">Transport</keyword>
<comment type="function">
    <text evidence="1">Core subunit of the mitochondrial membrane respiratory chain NADH dehydrogenase (Complex I) which catalyzes electron transfer from NADH through the respiratory chain, using ubiquinone as an electron acceptor. Essential for the catalytic activity and assembly of complex I.</text>
</comment>
<keyword evidence="1" id="KW-0830">Ubiquinone</keyword>
<evidence type="ECO:0000313" key="2">
    <source>
        <dbReference type="EMBL" id="ATY40929.1"/>
    </source>
</evidence>
<sequence>MQLELTLFYMFSAFALFSALMVINAANPVNSVLFLILVFCNASALLILLNAEFLALIFLIVYVGAIAVLFLFVVMMLNIQIVELKQHFIKYLPIGAIVGFIFLLEIYLILNYDLTTISNFNGSDSLMNAFNNQLTQLHYTNWVNVNAEITNIEIIGHIMYTHYFYLFLLCGMILLVSMIAAIILTVYRNRFVHKQREYEQMSRNSREAIYFVRQQ</sequence>
<dbReference type="GO" id="GO:0031966">
    <property type="term" value="C:mitochondrial membrane"/>
    <property type="evidence" value="ECO:0007669"/>
    <property type="project" value="UniProtKB-SubCell"/>
</dbReference>
<dbReference type="Gene3D" id="1.20.120.1200">
    <property type="entry name" value="NADH-ubiquinone/plastoquinone oxidoreductase chain 6, subunit NuoJ"/>
    <property type="match status" value="1"/>
</dbReference>
<reference evidence="2" key="1">
    <citation type="journal article" date="2017" name="Curr. Biol.">
        <title>A New Lineage of Eukaryotes Illuminates Early Mitochondrial Genome Reduction.</title>
        <authorList>
            <person name="Janouskovec J."/>
            <person name="Tikhonenkov D.V."/>
            <person name="Burki F."/>
            <person name="Howe A.T."/>
            <person name="Rohwer F.L."/>
            <person name="Mylnikov A.P."/>
            <person name="Keeling P.J."/>
        </authorList>
    </citation>
    <scope>NUCLEOTIDE SEQUENCE</scope>
    <source>
        <strain evidence="2">TD-1</strain>
    </source>
</reference>
<feature type="transmembrane region" description="Helical" evidence="1">
    <location>
        <begin position="6"/>
        <end position="25"/>
    </location>
</feature>